<organism evidence="11">
    <name type="scientific">Caenorhabditis remanei</name>
    <name type="common">Caenorhabditis vulgaris</name>
    <dbReference type="NCBI Taxonomy" id="31234"/>
    <lineage>
        <taxon>Eukaryota</taxon>
        <taxon>Metazoa</taxon>
        <taxon>Ecdysozoa</taxon>
        <taxon>Nematoda</taxon>
        <taxon>Chromadorea</taxon>
        <taxon>Rhabditida</taxon>
        <taxon>Rhabditina</taxon>
        <taxon>Rhabditomorpha</taxon>
        <taxon>Rhabditoidea</taxon>
        <taxon>Rhabditidae</taxon>
        <taxon>Peloderinae</taxon>
        <taxon>Caenorhabditis</taxon>
    </lineage>
</organism>
<feature type="compositionally biased region" description="Acidic residues" evidence="8">
    <location>
        <begin position="658"/>
        <end position="677"/>
    </location>
</feature>
<dbReference type="SUPFAM" id="SSF54001">
    <property type="entry name" value="Cysteine proteinases"/>
    <property type="match status" value="1"/>
</dbReference>
<protein>
    <recommendedName>
        <fullName evidence="9">SET domain-containing protein</fullName>
    </recommendedName>
</protein>
<feature type="compositionally biased region" description="Polar residues" evidence="8">
    <location>
        <begin position="645"/>
        <end position="657"/>
    </location>
</feature>
<keyword evidence="7" id="KW-0862">Zinc</keyword>
<feature type="region of interest" description="Disordered" evidence="8">
    <location>
        <begin position="521"/>
        <end position="540"/>
    </location>
</feature>
<evidence type="ECO:0000256" key="8">
    <source>
        <dbReference type="SAM" id="MobiDB-lite"/>
    </source>
</evidence>
<feature type="region of interest" description="Disordered" evidence="8">
    <location>
        <begin position="549"/>
        <end position="569"/>
    </location>
</feature>
<dbReference type="InterPro" id="IPR001214">
    <property type="entry name" value="SET_dom"/>
</dbReference>
<keyword evidence="4" id="KW-0808">Transferase</keyword>
<comment type="subcellular location">
    <subcellularLocation>
        <location evidence="1">Chromosome</location>
    </subcellularLocation>
</comment>
<dbReference type="Proteomes" id="UP000008281">
    <property type="component" value="Unassembled WGS sequence"/>
</dbReference>
<evidence type="ECO:0000256" key="2">
    <source>
        <dbReference type="ARBA" id="ARBA00022454"/>
    </source>
</evidence>
<accession>E3MUL9</accession>
<dbReference type="AlphaFoldDB" id="E3MUL9"/>
<dbReference type="PROSITE" id="PS50280">
    <property type="entry name" value="SET"/>
    <property type="match status" value="1"/>
</dbReference>
<dbReference type="STRING" id="31234.E3MUL9"/>
<dbReference type="GO" id="GO:0032259">
    <property type="term" value="P:methylation"/>
    <property type="evidence" value="ECO:0007669"/>
    <property type="project" value="UniProtKB-KW"/>
</dbReference>
<dbReference type="SMART" id="SM00317">
    <property type="entry name" value="SET"/>
    <property type="match status" value="1"/>
</dbReference>
<evidence type="ECO:0000256" key="3">
    <source>
        <dbReference type="ARBA" id="ARBA00022603"/>
    </source>
</evidence>
<feature type="domain" description="SET" evidence="9">
    <location>
        <begin position="958"/>
        <end position="1079"/>
    </location>
</feature>
<keyword evidence="11" id="KW-1185">Reference proteome</keyword>
<dbReference type="PANTHER" id="PTHR46223:SF3">
    <property type="entry name" value="HISTONE-LYSINE N-METHYLTRANSFERASE SET-23"/>
    <property type="match status" value="1"/>
</dbReference>
<dbReference type="Gene3D" id="3.90.70.10">
    <property type="entry name" value="Cysteine proteinases"/>
    <property type="match status" value="1"/>
</dbReference>
<evidence type="ECO:0000259" key="9">
    <source>
        <dbReference type="PROSITE" id="PS50280"/>
    </source>
</evidence>
<dbReference type="EMBL" id="DS268480">
    <property type="protein sequence ID" value="EFP09806.1"/>
    <property type="molecule type" value="Genomic_DNA"/>
</dbReference>
<sequence>MNSTIQRGKRDCMSMWTKPRRSMKKKSSTELKKAHCTLKCQIESCQKDVLIYSSNSVIEHICKHSKSKLFKCILCNHTERQRRQIREHYYDVHKSFRSIPKYDMTSTMRRPAFQKTLKECFGDKVTLVNNQLQYDVAQVPTDANESDMLSDPEFENPIADGNNDALDIDEFPPSGSNEQTVDANIVVDEMEVDELGESCSNEVVAIKIKFPSFLLLENSGSDCFMNGMLNILNRCRGLRNCLPAPGTSEVADRLRNILSGQTRSTKRLRELLPVSFHKFQQDITEVFPILMEVRRIGIYFLICNVHILQKLSKEVTVGPIQFLQQVIHKCDRCVRQQHDAPTYECISEIFVHYDEASQTMPTFAEAFSRTYSSNTKKNCEGKKCGGRLSNTKQISPIGDYHVMLIHSNNGRIQDLTTNSIVSMFGSQWKIVAFVAHISQRNGENVESKTVPENSENLDNSEIEELPKKKQPKNQGHYKTWVEHNRKWTRVNDNMAERTHRRTLDLSRFNVKVILFEKVKDARGEESDVEEPDNETQDGWRKLKNHVYKTDGEESDKEDGNQSGLLSNLAEINRKRKRNLKKCVHWKKRGNLKKQTISSPGDMDYSDHDVPEVIKVDDQDEMASTSADPTVPTDEVEDQEVFRVDTGTSSNADQNPSTDDVEDQDVEDGQDVEDDQYVDEARKGRYHGSWQRSSYLKYPGIPSRKFSSADMERFDKDEDTQWSVQTCFEHRKNSQLVQVLYVGWACDTIDNVHIKEFRKTSQDVIDNFTIRTNFLKRIKEMERGNIEIQKSVNREMIPSSELRATPAHLFWLYQDLTYFHSLMHLDKDMAAFFYMCLREKMVKPPCFKYIISNVANEKVKSICENNPLNTTYAKLKKDHPAIIGKSNPSCENSKECKCGFIREVLFKRAQWKVYSYNTDGRLNLSGYNFEQERIVIECSDVCGCSKKCPCRALQRGQQKTVVVYYEDELRGFGMRAAEKIKKGDFVCEYVGDIKVAKENQKGKKRDESYDAALTVFDKELAICSANIGNISRFMAHACSPSATFMEAYSRETESNAIVPRIGVYALKDIEVGEEITISYFGKKLLLEATQEAEMTGKGTKCGCKGRGVCSNYLPMRS</sequence>
<evidence type="ECO:0000256" key="7">
    <source>
        <dbReference type="ARBA" id="ARBA00022833"/>
    </source>
</evidence>
<keyword evidence="5" id="KW-0949">S-adenosyl-L-methionine</keyword>
<dbReference type="GO" id="GO:0005694">
    <property type="term" value="C:chromosome"/>
    <property type="evidence" value="ECO:0007669"/>
    <property type="project" value="UniProtKB-SubCell"/>
</dbReference>
<dbReference type="InParanoid" id="E3MUL9"/>
<keyword evidence="3" id="KW-0489">Methyltransferase</keyword>
<keyword evidence="2" id="KW-0158">Chromosome</keyword>
<dbReference type="OrthoDB" id="5846691at2759"/>
<dbReference type="Gene3D" id="2.170.270.10">
    <property type="entry name" value="SET domain"/>
    <property type="match status" value="1"/>
</dbReference>
<feature type="region of interest" description="Disordered" evidence="8">
    <location>
        <begin position="615"/>
        <end position="682"/>
    </location>
</feature>
<keyword evidence="6" id="KW-0479">Metal-binding</keyword>
<dbReference type="InterPro" id="IPR050973">
    <property type="entry name" value="H3K9_Histone-Lys_N-MTase"/>
</dbReference>
<name>E3MUL9_CAERE</name>
<dbReference type="eggNOG" id="KOG1082">
    <property type="taxonomic scope" value="Eukaryota"/>
</dbReference>
<proteinExistence type="predicted"/>
<reference evidence="10" key="1">
    <citation type="submission" date="2007-07" db="EMBL/GenBank/DDBJ databases">
        <title>PCAP assembly of the Caenorhabditis remanei genome.</title>
        <authorList>
            <consortium name="The Caenorhabditis remanei Sequencing Consortium"/>
            <person name="Wilson R.K."/>
        </authorList>
    </citation>
    <scope>NUCLEOTIDE SEQUENCE [LARGE SCALE GENOMIC DNA]</scope>
    <source>
        <strain evidence="10">PB4641</strain>
    </source>
</reference>
<evidence type="ECO:0000256" key="5">
    <source>
        <dbReference type="ARBA" id="ARBA00022691"/>
    </source>
</evidence>
<dbReference type="SUPFAM" id="SSF82199">
    <property type="entry name" value="SET domain"/>
    <property type="match status" value="1"/>
</dbReference>
<gene>
    <name evidence="10" type="ORF">CRE_21373</name>
</gene>
<evidence type="ECO:0000313" key="10">
    <source>
        <dbReference type="EMBL" id="EFP09806.1"/>
    </source>
</evidence>
<dbReference type="InterPro" id="IPR038765">
    <property type="entry name" value="Papain-like_cys_pep_sf"/>
</dbReference>
<evidence type="ECO:0000313" key="11">
    <source>
        <dbReference type="Proteomes" id="UP000008281"/>
    </source>
</evidence>
<evidence type="ECO:0000256" key="4">
    <source>
        <dbReference type="ARBA" id="ARBA00022679"/>
    </source>
</evidence>
<feature type="compositionally biased region" description="Acidic residues" evidence="8">
    <location>
        <begin position="526"/>
        <end position="535"/>
    </location>
</feature>
<feature type="region of interest" description="Disordered" evidence="8">
    <location>
        <begin position="441"/>
        <end position="476"/>
    </location>
</feature>
<dbReference type="GO" id="GO:0008168">
    <property type="term" value="F:methyltransferase activity"/>
    <property type="evidence" value="ECO:0007669"/>
    <property type="project" value="UniProtKB-KW"/>
</dbReference>
<dbReference type="PANTHER" id="PTHR46223">
    <property type="entry name" value="HISTONE-LYSINE N-METHYLTRANSFERASE SUV39H"/>
    <property type="match status" value="1"/>
</dbReference>
<dbReference type="HOGENOM" id="CLU_281078_0_0_1"/>
<evidence type="ECO:0000256" key="6">
    <source>
        <dbReference type="ARBA" id="ARBA00022723"/>
    </source>
</evidence>
<dbReference type="GO" id="GO:0046872">
    <property type="term" value="F:metal ion binding"/>
    <property type="evidence" value="ECO:0007669"/>
    <property type="project" value="UniProtKB-KW"/>
</dbReference>
<evidence type="ECO:0000256" key="1">
    <source>
        <dbReference type="ARBA" id="ARBA00004286"/>
    </source>
</evidence>
<dbReference type="Pfam" id="PF00856">
    <property type="entry name" value="SET"/>
    <property type="match status" value="1"/>
</dbReference>
<dbReference type="InterPro" id="IPR046341">
    <property type="entry name" value="SET_dom_sf"/>
</dbReference>